<feature type="transmembrane region" description="Helical" evidence="1">
    <location>
        <begin position="7"/>
        <end position="28"/>
    </location>
</feature>
<keyword evidence="1" id="KW-0472">Membrane</keyword>
<dbReference type="NCBIfam" id="NF041619">
    <property type="entry name" value="T2SS_N_SYNERG"/>
    <property type="match status" value="1"/>
</dbReference>
<dbReference type="Proteomes" id="UP000193355">
    <property type="component" value="Unassembled WGS sequence"/>
</dbReference>
<dbReference type="InterPro" id="IPR048117">
    <property type="entry name" value="T2SS_GspN_synerg"/>
</dbReference>
<protein>
    <recommendedName>
        <fullName evidence="4">Type II secretion system protein N</fullName>
    </recommendedName>
</protein>
<dbReference type="AlphaFoldDB" id="A0A1X7J1B2"/>
<dbReference type="EMBL" id="FXBB01000007">
    <property type="protein sequence ID" value="SMG21364.1"/>
    <property type="molecule type" value="Genomic_DNA"/>
</dbReference>
<evidence type="ECO:0000313" key="3">
    <source>
        <dbReference type="Proteomes" id="UP000193355"/>
    </source>
</evidence>
<proteinExistence type="predicted"/>
<dbReference type="STRING" id="561720.SAMN06275492_10748"/>
<dbReference type="OrthoDB" id="9891008at2"/>
<name>A0A1X7J1B2_9BACT</name>
<keyword evidence="1" id="KW-1133">Transmembrane helix</keyword>
<keyword evidence="1" id="KW-0812">Transmembrane</keyword>
<sequence>MKRIKYFLFPSLALIVGLVVGIRVFFPWEDVTELVFLKATSSLPAGVTAEAKDFSVDGFIPAPTVRALDINVLMGSIRITSLKITPMLTNSIKNFAPTVFVDIDRATMDMGGSLASFTGGMVVCLRPKAVSVSDVDIKGDLMAQGNMDFSLTTSKISQADMVLKTPEEMSGALSALSAMLPLKRESDGLWKLKRQEER</sequence>
<gene>
    <name evidence="2" type="ORF">SAMN06275492_10748</name>
</gene>
<reference evidence="3" key="1">
    <citation type="submission" date="2017-04" db="EMBL/GenBank/DDBJ databases">
        <authorList>
            <person name="Varghese N."/>
            <person name="Submissions S."/>
        </authorList>
    </citation>
    <scope>NUCLEOTIDE SEQUENCE [LARGE SCALE GENOMIC DNA]</scope>
    <source>
        <strain evidence="3">USBA 82</strain>
    </source>
</reference>
<evidence type="ECO:0008006" key="4">
    <source>
        <dbReference type="Google" id="ProtNLM"/>
    </source>
</evidence>
<dbReference type="RefSeq" id="WP_085544111.1">
    <property type="nucleotide sequence ID" value="NZ_FXBB01000007.1"/>
</dbReference>
<accession>A0A1X7J1B2</accession>
<evidence type="ECO:0000256" key="1">
    <source>
        <dbReference type="SAM" id="Phobius"/>
    </source>
</evidence>
<organism evidence="2 3">
    <name type="scientific">Dethiosulfovibrio salsuginis</name>
    <dbReference type="NCBI Taxonomy" id="561720"/>
    <lineage>
        <taxon>Bacteria</taxon>
        <taxon>Thermotogati</taxon>
        <taxon>Synergistota</taxon>
        <taxon>Synergistia</taxon>
        <taxon>Synergistales</taxon>
        <taxon>Dethiosulfovibrionaceae</taxon>
        <taxon>Dethiosulfovibrio</taxon>
    </lineage>
</organism>
<evidence type="ECO:0000313" key="2">
    <source>
        <dbReference type="EMBL" id="SMG21364.1"/>
    </source>
</evidence>
<keyword evidence="3" id="KW-1185">Reference proteome</keyword>